<dbReference type="InterPro" id="IPR012941">
    <property type="entry name" value="Phe_hydrox_C_dim_dom"/>
</dbReference>
<feature type="domain" description="Phenol hydroxylase-like C-terminal dimerisation" evidence="6">
    <location>
        <begin position="393"/>
        <end position="570"/>
    </location>
</feature>
<dbReference type="Pfam" id="PF07976">
    <property type="entry name" value="Phe_hydrox_dim"/>
    <property type="match status" value="1"/>
</dbReference>
<evidence type="ECO:0000313" key="8">
    <source>
        <dbReference type="Proteomes" id="UP000324241"/>
    </source>
</evidence>
<dbReference type="PRINTS" id="PR00420">
    <property type="entry name" value="RNGMNOXGNASE"/>
</dbReference>
<dbReference type="Gene3D" id="3.30.9.10">
    <property type="entry name" value="D-Amino Acid Oxidase, subunit A, domain 2"/>
    <property type="match status" value="1"/>
</dbReference>
<evidence type="ECO:0008006" key="9">
    <source>
        <dbReference type="Google" id="ProtNLM"/>
    </source>
</evidence>
<evidence type="ECO:0000259" key="6">
    <source>
        <dbReference type="Pfam" id="PF07976"/>
    </source>
</evidence>
<comment type="caution">
    <text evidence="7">The sequence shown here is derived from an EMBL/GenBank/DDBJ whole genome shotgun (WGS) entry which is preliminary data.</text>
</comment>
<dbReference type="InterPro" id="IPR036188">
    <property type="entry name" value="FAD/NAD-bd_sf"/>
</dbReference>
<dbReference type="RefSeq" id="XP_033424704.1">
    <property type="nucleotide sequence ID" value="XM_033571389.1"/>
</dbReference>
<evidence type="ECO:0000256" key="2">
    <source>
        <dbReference type="ARBA" id="ARBA00022630"/>
    </source>
</evidence>
<dbReference type="GO" id="GO:0016709">
    <property type="term" value="F:oxidoreductase activity, acting on paired donors, with incorporation or reduction of molecular oxygen, NAD(P)H as one donor, and incorporation of one atom of oxygen"/>
    <property type="evidence" value="ECO:0007669"/>
    <property type="project" value="UniProtKB-ARBA"/>
</dbReference>
<dbReference type="PANTHER" id="PTHR43004:SF4">
    <property type="entry name" value="FAD-BINDING DOMAIN-CONTAINING PROTEIN"/>
    <property type="match status" value="1"/>
</dbReference>
<gene>
    <name evidence="7" type="ORF">ATNIH1004_006762</name>
</gene>
<dbReference type="EMBL" id="QUQM01000007">
    <property type="protein sequence ID" value="KAA8645343.1"/>
    <property type="molecule type" value="Genomic_DNA"/>
</dbReference>
<evidence type="ECO:0000313" key="7">
    <source>
        <dbReference type="EMBL" id="KAA8645343.1"/>
    </source>
</evidence>
<dbReference type="Gene3D" id="3.50.50.60">
    <property type="entry name" value="FAD/NAD(P)-binding domain"/>
    <property type="match status" value="1"/>
</dbReference>
<keyword evidence="2" id="KW-0285">Flavoprotein</keyword>
<dbReference type="InterPro" id="IPR036249">
    <property type="entry name" value="Thioredoxin-like_sf"/>
</dbReference>
<dbReference type="Pfam" id="PF01494">
    <property type="entry name" value="FAD_binding_3"/>
    <property type="match status" value="1"/>
</dbReference>
<dbReference type="SUPFAM" id="SSF54373">
    <property type="entry name" value="FAD-linked reductases, C-terminal domain"/>
    <property type="match status" value="1"/>
</dbReference>
<dbReference type="VEuPathDB" id="FungiDB:EYZ11_011925"/>
<name>A0A5M9MK42_9EURO</name>
<keyword evidence="4" id="KW-0560">Oxidoreductase</keyword>
<evidence type="ECO:0000256" key="4">
    <source>
        <dbReference type="ARBA" id="ARBA00023002"/>
    </source>
</evidence>
<dbReference type="InterPro" id="IPR002938">
    <property type="entry name" value="FAD-bd"/>
</dbReference>
<dbReference type="AlphaFoldDB" id="A0A5M9MK42"/>
<evidence type="ECO:0000256" key="1">
    <source>
        <dbReference type="ARBA" id="ARBA00007801"/>
    </source>
</evidence>
<dbReference type="GeneID" id="54329464"/>
<keyword evidence="3" id="KW-0274">FAD</keyword>
<dbReference type="InterPro" id="IPR038220">
    <property type="entry name" value="PHOX_C_sf"/>
</dbReference>
<sequence>MDENETTTVVIVGAGPSGLMLGCNLTRYGIDVILLDYRPDKTSTGKADGMQPKTIETFKQLRLADDLLRTGVRVYDIAFWESTENTPLHRTGRQTHYPDHLVGASDPYILLAHQGIIEDILIGDIEERGVSVRRRSRFVSCERLSTGQVRVEYQSGSETRSILSDYLVGCDGARSVVRDFIPNAHLEGDVTNASWGVLDGVIETNFPDLWSKVAVRSHSAGSILWIPRERNMTRLYVQLSSTDGEKVDKRMATPEYVMHRAVEAMRPFNLRWKTIEWFGNYVVGQRAARHFADDENRVFIAGDAGHCHSALAAQGANTSMHDSFNLAWKINLVVRGLANRRILRTYEDERRKIAKDLISFDAKHCEAFAQGDDALARNFDENIRFISGVGAEYSPGPLTLETQVVSGLRPGALMVPARVVRYIDANPVDIQIDIPLLGQFRVYLFVPDVRTGIGFLQTVCEKVDSGLKELNGLAQQSYQKRPRGWAKKDELLQPQRYTSVSHFLTFALVTRSSRSLFEVVDLPDVLQKSRWTLYLDELDNPTCTEKWMGDVKSSQAGIAIVRPDGYAGGMGCWTVEQGEQAAQWTQDYFQICRCI</sequence>
<dbReference type="Gene3D" id="3.40.30.20">
    <property type="match status" value="1"/>
</dbReference>
<evidence type="ECO:0000256" key="3">
    <source>
        <dbReference type="ARBA" id="ARBA00022827"/>
    </source>
</evidence>
<feature type="domain" description="FAD-binding" evidence="5">
    <location>
        <begin position="7"/>
        <end position="360"/>
    </location>
</feature>
<dbReference type="Proteomes" id="UP000324241">
    <property type="component" value="Unassembled WGS sequence"/>
</dbReference>
<organism evidence="7 8">
    <name type="scientific">Aspergillus tanneri</name>
    <dbReference type="NCBI Taxonomy" id="1220188"/>
    <lineage>
        <taxon>Eukaryota</taxon>
        <taxon>Fungi</taxon>
        <taxon>Dikarya</taxon>
        <taxon>Ascomycota</taxon>
        <taxon>Pezizomycotina</taxon>
        <taxon>Eurotiomycetes</taxon>
        <taxon>Eurotiomycetidae</taxon>
        <taxon>Eurotiales</taxon>
        <taxon>Aspergillaceae</taxon>
        <taxon>Aspergillus</taxon>
        <taxon>Aspergillus subgen. Circumdati</taxon>
    </lineage>
</organism>
<comment type="similarity">
    <text evidence="1">Belongs to the PheA/TfdB FAD monooxygenase family.</text>
</comment>
<proteinExistence type="inferred from homology"/>
<evidence type="ECO:0000259" key="5">
    <source>
        <dbReference type="Pfam" id="PF01494"/>
    </source>
</evidence>
<protein>
    <recommendedName>
        <fullName evidence="9">FAD-binding domain-containing protein</fullName>
    </recommendedName>
</protein>
<dbReference type="SUPFAM" id="SSF51905">
    <property type="entry name" value="FAD/NAD(P)-binding domain"/>
    <property type="match status" value="1"/>
</dbReference>
<dbReference type="InterPro" id="IPR050641">
    <property type="entry name" value="RIFMO-like"/>
</dbReference>
<reference evidence="7 8" key="1">
    <citation type="submission" date="2019-08" db="EMBL/GenBank/DDBJ databases">
        <title>The genome sequence of a newly discovered highly antifungal drug resistant Aspergillus species, Aspergillus tanneri NIH 1004.</title>
        <authorList>
            <person name="Mounaud S."/>
            <person name="Singh I."/>
            <person name="Joardar V."/>
            <person name="Pakala S."/>
            <person name="Pakala S."/>
            <person name="Venepally P."/>
            <person name="Chung J.K."/>
            <person name="Losada L."/>
            <person name="Nierman W.C."/>
        </authorList>
    </citation>
    <scope>NUCLEOTIDE SEQUENCE [LARGE SCALE GENOMIC DNA]</scope>
    <source>
        <strain evidence="7 8">NIH1004</strain>
    </source>
</reference>
<dbReference type="PANTHER" id="PTHR43004">
    <property type="entry name" value="TRK SYSTEM POTASSIUM UPTAKE PROTEIN"/>
    <property type="match status" value="1"/>
</dbReference>
<dbReference type="GO" id="GO:0071949">
    <property type="term" value="F:FAD binding"/>
    <property type="evidence" value="ECO:0007669"/>
    <property type="project" value="InterPro"/>
</dbReference>
<accession>A0A5M9MK42</accession>
<dbReference type="OrthoDB" id="5325318at2759"/>
<dbReference type="SUPFAM" id="SSF52833">
    <property type="entry name" value="Thioredoxin-like"/>
    <property type="match status" value="1"/>
</dbReference>